<evidence type="ECO:0000256" key="5">
    <source>
        <dbReference type="ARBA" id="ARBA00022723"/>
    </source>
</evidence>
<dbReference type="GO" id="GO:0006511">
    <property type="term" value="P:ubiquitin-dependent protein catabolic process"/>
    <property type="evidence" value="ECO:0007669"/>
    <property type="project" value="UniProtKB-UniRule"/>
</dbReference>
<keyword evidence="7 11" id="KW-0833">Ubl conjugation pathway</keyword>
<keyword evidence="5 11" id="KW-0479">Metal-binding</keyword>
<keyword evidence="11" id="KW-1133">Transmembrane helix</keyword>
<dbReference type="PANTHER" id="PTHR12313">
    <property type="entry name" value="E3 UBIQUITIN-PROTEIN LIGASE RNF5-RELATED"/>
    <property type="match status" value="1"/>
</dbReference>
<evidence type="ECO:0000256" key="7">
    <source>
        <dbReference type="ARBA" id="ARBA00022786"/>
    </source>
</evidence>
<dbReference type="InterPro" id="IPR045103">
    <property type="entry name" value="RNF5/RNF185-like"/>
</dbReference>
<evidence type="ECO:0000256" key="8">
    <source>
        <dbReference type="ARBA" id="ARBA00022833"/>
    </source>
</evidence>
<sequence length="288" mass="32342">MGPQARSSSKRSSKQGHPLSLKPWTIIVLGFAIRSPKLKLSDAPRLKITALFSSSCIWNKHLIAMESIADLCFNTALEGHQLDQEPLKKCLNSDAPTPSANGCFDCNICLDFATDPVVTLCGHLYCWPCIYKWLQVQTVTPQQCPVCKAAVSENTLVPLYSRGHNTTTEKSNWNGSIPCRPTVHTDQEQPMYQYHEHQQGLFAMTRPSVETRIMNSTAGRVLGGMAIAVLAWAFRIDETPGLYRSNPYHQMVNGGNMRLRRQEIEVGRSLHQIWIFLFCCAMLCLLLF</sequence>
<evidence type="ECO:0000313" key="14">
    <source>
        <dbReference type="Proteomes" id="UP001085076"/>
    </source>
</evidence>
<dbReference type="EC" id="2.3.2.27" evidence="11"/>
<evidence type="ECO:0000259" key="12">
    <source>
        <dbReference type="PROSITE" id="PS50089"/>
    </source>
</evidence>
<evidence type="ECO:0000256" key="10">
    <source>
        <dbReference type="PROSITE-ProRule" id="PRU00175"/>
    </source>
</evidence>
<dbReference type="Gene3D" id="3.30.40.10">
    <property type="entry name" value="Zinc/RING finger domain, C3HC4 (zinc finger)"/>
    <property type="match status" value="1"/>
</dbReference>
<proteinExistence type="predicted"/>
<name>A0A9D5HB41_9LILI</name>
<dbReference type="Pfam" id="PF00097">
    <property type="entry name" value="zf-C3HC4"/>
    <property type="match status" value="1"/>
</dbReference>
<comment type="pathway">
    <text evidence="3 11">Protein modification; protein ubiquitination.</text>
</comment>
<dbReference type="SMART" id="SM00184">
    <property type="entry name" value="RING"/>
    <property type="match status" value="1"/>
</dbReference>
<keyword evidence="6 10" id="KW-0863">Zinc-finger</keyword>
<evidence type="ECO:0000256" key="1">
    <source>
        <dbReference type="ARBA" id="ARBA00000900"/>
    </source>
</evidence>
<reference evidence="13" key="2">
    <citation type="journal article" date="2022" name="Hortic Res">
        <title>The genome of Dioscorea zingiberensis sheds light on the biosynthesis, origin and evolution of the medicinally important diosgenin saponins.</title>
        <authorList>
            <person name="Li Y."/>
            <person name="Tan C."/>
            <person name="Li Z."/>
            <person name="Guo J."/>
            <person name="Li S."/>
            <person name="Chen X."/>
            <person name="Wang C."/>
            <person name="Dai X."/>
            <person name="Yang H."/>
            <person name="Song W."/>
            <person name="Hou L."/>
            <person name="Xu J."/>
            <person name="Tong Z."/>
            <person name="Xu A."/>
            <person name="Yuan X."/>
            <person name="Wang W."/>
            <person name="Yang Q."/>
            <person name="Chen L."/>
            <person name="Sun Z."/>
            <person name="Wang K."/>
            <person name="Pan B."/>
            <person name="Chen J."/>
            <person name="Bao Y."/>
            <person name="Liu F."/>
            <person name="Qi X."/>
            <person name="Gang D.R."/>
            <person name="Wen J."/>
            <person name="Li J."/>
        </authorList>
    </citation>
    <scope>NUCLEOTIDE SEQUENCE</scope>
    <source>
        <strain evidence="13">Dzin_1.0</strain>
    </source>
</reference>
<comment type="catalytic activity">
    <reaction evidence="1 11">
        <text>S-ubiquitinyl-[E2 ubiquitin-conjugating enzyme]-L-cysteine + [acceptor protein]-L-lysine = [E2 ubiquitin-conjugating enzyme]-L-cysteine + N(6)-ubiquitinyl-[acceptor protein]-L-lysine.</text>
        <dbReference type="EC" id="2.3.2.27"/>
    </reaction>
</comment>
<keyword evidence="11" id="KW-0256">Endoplasmic reticulum</keyword>
<accession>A0A9D5HB41</accession>
<dbReference type="InterPro" id="IPR013083">
    <property type="entry name" value="Znf_RING/FYVE/PHD"/>
</dbReference>
<evidence type="ECO:0000256" key="4">
    <source>
        <dbReference type="ARBA" id="ARBA00022679"/>
    </source>
</evidence>
<dbReference type="GO" id="GO:0008270">
    <property type="term" value="F:zinc ion binding"/>
    <property type="evidence" value="ECO:0007669"/>
    <property type="project" value="UniProtKB-KW"/>
</dbReference>
<dbReference type="EMBL" id="JAGGNH010000006">
    <property type="protein sequence ID" value="KAJ0970069.1"/>
    <property type="molecule type" value="Genomic_DNA"/>
</dbReference>
<dbReference type="InterPro" id="IPR017907">
    <property type="entry name" value="Znf_RING_CS"/>
</dbReference>
<comment type="subcellular location">
    <subcellularLocation>
        <location evidence="2">Endomembrane system</location>
    </subcellularLocation>
    <subcellularLocation>
        <location evidence="11">Endoplasmic reticulum membrane</location>
        <topology evidence="11">Single-pass type IV membrane protein</topology>
    </subcellularLocation>
</comment>
<dbReference type="GO" id="GO:0061630">
    <property type="term" value="F:ubiquitin protein ligase activity"/>
    <property type="evidence" value="ECO:0007669"/>
    <property type="project" value="UniProtKB-UniRule"/>
</dbReference>
<keyword evidence="9 11" id="KW-0472">Membrane</keyword>
<organism evidence="13 14">
    <name type="scientific">Dioscorea zingiberensis</name>
    <dbReference type="NCBI Taxonomy" id="325984"/>
    <lineage>
        <taxon>Eukaryota</taxon>
        <taxon>Viridiplantae</taxon>
        <taxon>Streptophyta</taxon>
        <taxon>Embryophyta</taxon>
        <taxon>Tracheophyta</taxon>
        <taxon>Spermatophyta</taxon>
        <taxon>Magnoliopsida</taxon>
        <taxon>Liliopsida</taxon>
        <taxon>Dioscoreales</taxon>
        <taxon>Dioscoreaceae</taxon>
        <taxon>Dioscorea</taxon>
    </lineage>
</organism>
<keyword evidence="14" id="KW-1185">Reference proteome</keyword>
<keyword evidence="11" id="KW-0812">Transmembrane</keyword>
<gene>
    <name evidence="13" type="ORF">J5N97_022946</name>
</gene>
<dbReference type="PROSITE" id="PS50089">
    <property type="entry name" value="ZF_RING_2"/>
    <property type="match status" value="1"/>
</dbReference>
<keyword evidence="8 11" id="KW-0862">Zinc</keyword>
<dbReference type="PROSITE" id="PS00518">
    <property type="entry name" value="ZF_RING_1"/>
    <property type="match status" value="1"/>
</dbReference>
<dbReference type="InterPro" id="IPR001841">
    <property type="entry name" value="Znf_RING"/>
</dbReference>
<dbReference type="InterPro" id="IPR018957">
    <property type="entry name" value="Znf_C3HC4_RING-type"/>
</dbReference>
<protein>
    <recommendedName>
        <fullName evidence="11">E3 ubiquitin-protein ligase RMA</fullName>
        <ecNumber evidence="11">2.3.2.27</ecNumber>
    </recommendedName>
    <alternativeName>
        <fullName evidence="11">Protein RING membrane-anchor</fullName>
    </alternativeName>
    <alternativeName>
        <fullName evidence="11">RING-type E3 ubiquitin transferase RMA</fullName>
    </alternativeName>
</protein>
<evidence type="ECO:0000256" key="2">
    <source>
        <dbReference type="ARBA" id="ARBA00004308"/>
    </source>
</evidence>
<evidence type="ECO:0000313" key="13">
    <source>
        <dbReference type="EMBL" id="KAJ0970069.1"/>
    </source>
</evidence>
<dbReference type="GO" id="GO:0005789">
    <property type="term" value="C:endoplasmic reticulum membrane"/>
    <property type="evidence" value="ECO:0007669"/>
    <property type="project" value="UniProtKB-SubCell"/>
</dbReference>
<dbReference type="AlphaFoldDB" id="A0A9D5HB41"/>
<keyword evidence="4 11" id="KW-0808">Transferase</keyword>
<evidence type="ECO:0000256" key="11">
    <source>
        <dbReference type="RuleBase" id="RU369090"/>
    </source>
</evidence>
<comment type="caution">
    <text evidence="13">The sequence shown here is derived from an EMBL/GenBank/DDBJ whole genome shotgun (WGS) entry which is preliminary data.</text>
</comment>
<dbReference type="SUPFAM" id="SSF57850">
    <property type="entry name" value="RING/U-box"/>
    <property type="match status" value="1"/>
</dbReference>
<evidence type="ECO:0000256" key="6">
    <source>
        <dbReference type="ARBA" id="ARBA00022771"/>
    </source>
</evidence>
<reference evidence="13" key="1">
    <citation type="submission" date="2021-03" db="EMBL/GenBank/DDBJ databases">
        <authorList>
            <person name="Li Z."/>
            <person name="Yang C."/>
        </authorList>
    </citation>
    <scope>NUCLEOTIDE SEQUENCE</scope>
    <source>
        <strain evidence="13">Dzin_1.0</strain>
        <tissue evidence="13">Leaf</tissue>
    </source>
</reference>
<feature type="transmembrane region" description="Helical" evidence="11">
    <location>
        <begin position="269"/>
        <end position="287"/>
    </location>
</feature>
<evidence type="ECO:0000256" key="9">
    <source>
        <dbReference type="ARBA" id="ARBA00023136"/>
    </source>
</evidence>
<comment type="domain">
    <text evidence="11">The RING-type zinc finger domain is responsible for E3 ligase activity.</text>
</comment>
<dbReference type="Proteomes" id="UP001085076">
    <property type="component" value="Miscellaneous, Linkage group lg06"/>
</dbReference>
<feature type="domain" description="RING-type" evidence="12">
    <location>
        <begin position="106"/>
        <end position="148"/>
    </location>
</feature>
<comment type="function">
    <text evidence="11">E3 ubiquitin-protein ligase.</text>
</comment>
<dbReference type="OrthoDB" id="6270329at2759"/>
<evidence type="ECO:0000256" key="3">
    <source>
        <dbReference type="ARBA" id="ARBA00004906"/>
    </source>
</evidence>